<name>A0A4Z2HMT2_9TELE</name>
<protein>
    <submittedName>
        <fullName evidence="3">Uncharacterized protein</fullName>
    </submittedName>
</protein>
<evidence type="ECO:0000313" key="3">
    <source>
        <dbReference type="EMBL" id="TNN66851.1"/>
    </source>
</evidence>
<proteinExistence type="predicted"/>
<dbReference type="Proteomes" id="UP000314294">
    <property type="component" value="Unassembled WGS sequence"/>
</dbReference>
<evidence type="ECO:0000313" key="4">
    <source>
        <dbReference type="Proteomes" id="UP000314294"/>
    </source>
</evidence>
<accession>A0A4Z2HMT2</accession>
<keyword evidence="4" id="KW-1185">Reference proteome</keyword>
<reference evidence="3 4" key="1">
    <citation type="submission" date="2019-03" db="EMBL/GenBank/DDBJ databases">
        <title>First draft genome of Liparis tanakae, snailfish: a comprehensive survey of snailfish specific genes.</title>
        <authorList>
            <person name="Kim W."/>
            <person name="Song I."/>
            <person name="Jeong J.-H."/>
            <person name="Kim D."/>
            <person name="Kim S."/>
            <person name="Ryu S."/>
            <person name="Song J.Y."/>
            <person name="Lee S.K."/>
        </authorList>
    </citation>
    <scope>NUCLEOTIDE SEQUENCE [LARGE SCALE GENOMIC DNA]</scope>
    <source>
        <tissue evidence="3">Muscle</tissue>
    </source>
</reference>
<keyword evidence="2" id="KW-0472">Membrane</keyword>
<feature type="region of interest" description="Disordered" evidence="1">
    <location>
        <begin position="1"/>
        <end position="23"/>
    </location>
</feature>
<comment type="caution">
    <text evidence="3">The sequence shown here is derived from an EMBL/GenBank/DDBJ whole genome shotgun (WGS) entry which is preliminary data.</text>
</comment>
<keyword evidence="2" id="KW-1133">Transmembrane helix</keyword>
<sequence>MAAKRPGRRGIDGRSSRTPCSRCDGDVPSGPISAIVSWRNLASSSFAARPFFCFSSCTEEEAEAGGWPVAEGMCDRYANGNNSFVLSAARGAPRRLDQQRPPSGSLNHNERCGEVEGNISGKSLRKTGRRNSMNGTMMNTVKGTRRNRSAQVRNSWKHKRQTMLSDFFTTALSCGGGTVAAVALVALVAGVAGVALVAGVLADAGAGAEGGWDFLASGEAS</sequence>
<organism evidence="3 4">
    <name type="scientific">Liparis tanakae</name>
    <name type="common">Tanaka's snailfish</name>
    <dbReference type="NCBI Taxonomy" id="230148"/>
    <lineage>
        <taxon>Eukaryota</taxon>
        <taxon>Metazoa</taxon>
        <taxon>Chordata</taxon>
        <taxon>Craniata</taxon>
        <taxon>Vertebrata</taxon>
        <taxon>Euteleostomi</taxon>
        <taxon>Actinopterygii</taxon>
        <taxon>Neopterygii</taxon>
        <taxon>Teleostei</taxon>
        <taxon>Neoteleostei</taxon>
        <taxon>Acanthomorphata</taxon>
        <taxon>Eupercaria</taxon>
        <taxon>Perciformes</taxon>
        <taxon>Cottioidei</taxon>
        <taxon>Cottales</taxon>
        <taxon>Liparidae</taxon>
        <taxon>Liparis</taxon>
    </lineage>
</organism>
<evidence type="ECO:0000256" key="1">
    <source>
        <dbReference type="SAM" id="MobiDB-lite"/>
    </source>
</evidence>
<feature type="transmembrane region" description="Helical" evidence="2">
    <location>
        <begin position="167"/>
        <end position="200"/>
    </location>
</feature>
<dbReference type="EMBL" id="SRLO01000213">
    <property type="protein sequence ID" value="TNN66851.1"/>
    <property type="molecule type" value="Genomic_DNA"/>
</dbReference>
<keyword evidence="2" id="KW-0812">Transmembrane</keyword>
<gene>
    <name evidence="3" type="ORF">EYF80_022920</name>
</gene>
<evidence type="ECO:0000256" key="2">
    <source>
        <dbReference type="SAM" id="Phobius"/>
    </source>
</evidence>
<dbReference type="AlphaFoldDB" id="A0A4Z2HMT2"/>